<evidence type="ECO:0000313" key="2">
    <source>
        <dbReference type="Proteomes" id="UP001176500"/>
    </source>
</evidence>
<protein>
    <submittedName>
        <fullName evidence="1">Uncharacterized protein</fullName>
    </submittedName>
</protein>
<dbReference type="EMBL" id="JASMRX010000004">
    <property type="protein sequence ID" value="MDN6878770.1"/>
    <property type="molecule type" value="Genomic_DNA"/>
</dbReference>
<sequence>MIDDEQPQALNLFDVIQGDSYTETISNILDMSQNNEVFRDLLLRGFYQNPKREIHHKGNSVLDRLINAGKKFNWKCEHNSCNKPSAYSHELSERAVLSHLADNENKAIILKRNFRNNSFEFSFDRKHIRDILNFSGYCSKHDQSLFKLLDQPGREIDLEYVNLQALKMMRRHILNYEIYLKLYRDVASEIHSLISETIEVEQDITSLQEFFDDTQQKIKDMEDLSKASRAFYDNLWIGIQSGDYVVDYAKFPCYKLGWVFSQTIEVISEESHECAFSFIFKMDINDQPLLIHAWDKKTLTSKHEEFHVSLDEIIKQILLNKEKLAFSLGFLKPIEEMYLELLFMDEEIYNNIENPIFRLLFKNIFFNEPEGDSV</sequence>
<organism evidence="1 2">
    <name type="scientific">Serratia bockelmannii</name>
    <dbReference type="NCBI Taxonomy" id="2703793"/>
    <lineage>
        <taxon>Bacteria</taxon>
        <taxon>Pseudomonadati</taxon>
        <taxon>Pseudomonadota</taxon>
        <taxon>Gammaproteobacteria</taxon>
        <taxon>Enterobacterales</taxon>
        <taxon>Yersiniaceae</taxon>
        <taxon>Serratia</taxon>
    </lineage>
</organism>
<dbReference type="Proteomes" id="UP001176500">
    <property type="component" value="Unassembled WGS sequence"/>
</dbReference>
<evidence type="ECO:0000313" key="1">
    <source>
        <dbReference type="EMBL" id="MDN6878770.1"/>
    </source>
</evidence>
<reference evidence="1" key="1">
    <citation type="submission" date="2023-05" db="EMBL/GenBank/DDBJ databases">
        <title>Cannabis rhizosphere genomes.</title>
        <authorList>
            <person name="Goff K.L."/>
        </authorList>
    </citation>
    <scope>NUCLEOTIDE SEQUENCE</scope>
    <source>
        <strain evidence="1">SPPC 2817</strain>
    </source>
</reference>
<accession>A0ABT8LQT4</accession>
<keyword evidence="2" id="KW-1185">Reference proteome</keyword>
<dbReference type="RefSeq" id="WP_301480148.1">
    <property type="nucleotide sequence ID" value="NZ_CP196538.1"/>
</dbReference>
<proteinExistence type="predicted"/>
<name>A0ABT8LQT4_9GAMM</name>
<gene>
    <name evidence="1" type="ORF">QO199_08900</name>
</gene>
<comment type="caution">
    <text evidence="1">The sequence shown here is derived from an EMBL/GenBank/DDBJ whole genome shotgun (WGS) entry which is preliminary data.</text>
</comment>